<feature type="repeat" description="ANK" evidence="3">
    <location>
        <begin position="84"/>
        <end position="116"/>
    </location>
</feature>
<keyword evidence="6" id="KW-1185">Reference proteome</keyword>
<evidence type="ECO:0000256" key="2">
    <source>
        <dbReference type="ARBA" id="ARBA00023043"/>
    </source>
</evidence>
<evidence type="ECO:0000313" key="5">
    <source>
        <dbReference type="EMBL" id="TFL03973.1"/>
    </source>
</evidence>
<dbReference type="Gene3D" id="1.25.40.20">
    <property type="entry name" value="Ankyrin repeat-containing domain"/>
    <property type="match status" value="1"/>
</dbReference>
<evidence type="ECO:0000256" key="3">
    <source>
        <dbReference type="PROSITE-ProRule" id="PRU00023"/>
    </source>
</evidence>
<dbReference type="PANTHER" id="PTHR24201">
    <property type="entry name" value="ANK_REP_REGION DOMAIN-CONTAINING PROTEIN"/>
    <property type="match status" value="1"/>
</dbReference>
<feature type="non-terminal residue" evidence="5">
    <location>
        <position position="309"/>
    </location>
</feature>
<gene>
    <name evidence="5" type="ORF">BDV98DRAFT_563340</name>
</gene>
<proteinExistence type="predicted"/>
<dbReference type="STRING" id="1884261.A0A5C3QPR5"/>
<evidence type="ECO:0000256" key="4">
    <source>
        <dbReference type="SAM" id="MobiDB-lite"/>
    </source>
</evidence>
<dbReference type="PROSITE" id="PS50088">
    <property type="entry name" value="ANK_REPEAT"/>
    <property type="match status" value="1"/>
</dbReference>
<accession>A0A5C3QPR5</accession>
<dbReference type="PROSITE" id="PS50297">
    <property type="entry name" value="ANK_REP_REGION"/>
    <property type="match status" value="1"/>
</dbReference>
<reference evidence="5 6" key="1">
    <citation type="journal article" date="2019" name="Nat. Ecol. Evol.">
        <title>Megaphylogeny resolves global patterns of mushroom evolution.</title>
        <authorList>
            <person name="Varga T."/>
            <person name="Krizsan K."/>
            <person name="Foldi C."/>
            <person name="Dima B."/>
            <person name="Sanchez-Garcia M."/>
            <person name="Sanchez-Ramirez S."/>
            <person name="Szollosi G.J."/>
            <person name="Szarkandi J.G."/>
            <person name="Papp V."/>
            <person name="Albert L."/>
            <person name="Andreopoulos W."/>
            <person name="Angelini C."/>
            <person name="Antonin V."/>
            <person name="Barry K.W."/>
            <person name="Bougher N.L."/>
            <person name="Buchanan P."/>
            <person name="Buyck B."/>
            <person name="Bense V."/>
            <person name="Catcheside P."/>
            <person name="Chovatia M."/>
            <person name="Cooper J."/>
            <person name="Damon W."/>
            <person name="Desjardin D."/>
            <person name="Finy P."/>
            <person name="Geml J."/>
            <person name="Haridas S."/>
            <person name="Hughes K."/>
            <person name="Justo A."/>
            <person name="Karasinski D."/>
            <person name="Kautmanova I."/>
            <person name="Kiss B."/>
            <person name="Kocsube S."/>
            <person name="Kotiranta H."/>
            <person name="LaButti K.M."/>
            <person name="Lechner B.E."/>
            <person name="Liimatainen K."/>
            <person name="Lipzen A."/>
            <person name="Lukacs Z."/>
            <person name="Mihaltcheva S."/>
            <person name="Morgado L.N."/>
            <person name="Niskanen T."/>
            <person name="Noordeloos M.E."/>
            <person name="Ohm R.A."/>
            <person name="Ortiz-Santana B."/>
            <person name="Ovrebo C."/>
            <person name="Racz N."/>
            <person name="Riley R."/>
            <person name="Savchenko A."/>
            <person name="Shiryaev A."/>
            <person name="Soop K."/>
            <person name="Spirin V."/>
            <person name="Szebenyi C."/>
            <person name="Tomsovsky M."/>
            <person name="Tulloss R.E."/>
            <person name="Uehling J."/>
            <person name="Grigoriev I.V."/>
            <person name="Vagvolgyi C."/>
            <person name="Papp T."/>
            <person name="Martin F.M."/>
            <person name="Miettinen O."/>
            <person name="Hibbett D.S."/>
            <person name="Nagy L.G."/>
        </authorList>
    </citation>
    <scope>NUCLEOTIDE SEQUENCE [LARGE SCALE GENOMIC DNA]</scope>
    <source>
        <strain evidence="5 6">CBS 309.79</strain>
    </source>
</reference>
<dbReference type="OrthoDB" id="19174at2759"/>
<evidence type="ECO:0000256" key="1">
    <source>
        <dbReference type="ARBA" id="ARBA00022737"/>
    </source>
</evidence>
<protein>
    <submittedName>
        <fullName evidence="5">Ankyrin repeat-containing domain protein</fullName>
    </submittedName>
</protein>
<dbReference type="Proteomes" id="UP000305067">
    <property type="component" value="Unassembled WGS sequence"/>
</dbReference>
<organism evidence="5 6">
    <name type="scientific">Pterulicium gracile</name>
    <dbReference type="NCBI Taxonomy" id="1884261"/>
    <lineage>
        <taxon>Eukaryota</taxon>
        <taxon>Fungi</taxon>
        <taxon>Dikarya</taxon>
        <taxon>Basidiomycota</taxon>
        <taxon>Agaricomycotina</taxon>
        <taxon>Agaricomycetes</taxon>
        <taxon>Agaricomycetidae</taxon>
        <taxon>Agaricales</taxon>
        <taxon>Pleurotineae</taxon>
        <taxon>Pterulaceae</taxon>
        <taxon>Pterulicium</taxon>
    </lineage>
</organism>
<dbReference type="Pfam" id="PF12796">
    <property type="entry name" value="Ank_2"/>
    <property type="match status" value="1"/>
</dbReference>
<feature type="region of interest" description="Disordered" evidence="4">
    <location>
        <begin position="284"/>
        <end position="309"/>
    </location>
</feature>
<sequence>MVMKNVRGSVDIGVVVGVVGGHESKREVSQYNTPLCFLTPMPAEDTSSSTSAPNIWVAASDGDLARVTNLIEQHGMSPNAFDDNTYSPMHAGASYGHLHILDYLVAQGGNINLQDADGDTPLYCVENIETARWLIDRGAIVDHRNHENVSPAQWVSEDHPEVGDYIRTRSTEAPSPLNASPSSGPLAAAVAEVASSDSADARAIAVAALQNMGPELMQMAAQHGLSQYSQNQVAESMSTELAAAVEDVMTRASAPGADFDLEQELSRVVADAVVRCMSTGIAIGQGEGGSSSTTAEDGPGDVKRVRRDA</sequence>
<feature type="compositionally biased region" description="Basic and acidic residues" evidence="4">
    <location>
        <begin position="300"/>
        <end position="309"/>
    </location>
</feature>
<dbReference type="AlphaFoldDB" id="A0A5C3QPR5"/>
<dbReference type="SMART" id="SM00248">
    <property type="entry name" value="ANK"/>
    <property type="match status" value="2"/>
</dbReference>
<dbReference type="InterPro" id="IPR002110">
    <property type="entry name" value="Ankyrin_rpt"/>
</dbReference>
<keyword evidence="2 3" id="KW-0040">ANK repeat</keyword>
<dbReference type="SUPFAM" id="SSF48403">
    <property type="entry name" value="Ankyrin repeat"/>
    <property type="match status" value="1"/>
</dbReference>
<keyword evidence="1" id="KW-0677">Repeat</keyword>
<dbReference type="InterPro" id="IPR050776">
    <property type="entry name" value="Ank_Repeat/CDKN_Inhibitor"/>
</dbReference>
<dbReference type="InterPro" id="IPR036770">
    <property type="entry name" value="Ankyrin_rpt-contain_sf"/>
</dbReference>
<dbReference type="EMBL" id="ML178819">
    <property type="protein sequence ID" value="TFL03973.1"/>
    <property type="molecule type" value="Genomic_DNA"/>
</dbReference>
<evidence type="ECO:0000313" key="6">
    <source>
        <dbReference type="Proteomes" id="UP000305067"/>
    </source>
</evidence>
<name>A0A5C3QPR5_9AGAR</name>